<proteinExistence type="predicted"/>
<evidence type="ECO:0000313" key="2">
    <source>
        <dbReference type="Proteomes" id="UP000663880"/>
    </source>
</evidence>
<comment type="caution">
    <text evidence="1">The sequence shown here is derived from an EMBL/GenBank/DDBJ whole genome shotgun (WGS) entry which is preliminary data.</text>
</comment>
<dbReference type="AlphaFoldDB" id="A0A821SXC3"/>
<reference evidence="1" key="1">
    <citation type="submission" date="2021-02" db="EMBL/GenBank/DDBJ databases">
        <authorList>
            <person name="Steward A R."/>
        </authorList>
    </citation>
    <scope>NUCLEOTIDE SEQUENCE</scope>
</reference>
<evidence type="ECO:0000313" key="1">
    <source>
        <dbReference type="EMBL" id="CAF4864884.1"/>
    </source>
</evidence>
<sequence length="79" mass="8720">MRLQQSGGRAYCIGVGRGEDVDPAVLPQRLSTSIQTPDVMDIRAKTRAHARFLPQRPHSMDAWLSTGGHAFRRVDVSSC</sequence>
<gene>
    <name evidence="1" type="ORF">PMACD_LOCUS8234</name>
</gene>
<dbReference type="Proteomes" id="UP000663880">
    <property type="component" value="Unassembled WGS sequence"/>
</dbReference>
<dbReference type="EMBL" id="CAJOBZ010000021">
    <property type="protein sequence ID" value="CAF4864884.1"/>
    <property type="molecule type" value="Genomic_DNA"/>
</dbReference>
<keyword evidence="2" id="KW-1185">Reference proteome</keyword>
<protein>
    <submittedName>
        <fullName evidence="1">Uncharacterized protein</fullName>
    </submittedName>
</protein>
<accession>A0A821SXC3</accession>
<name>A0A821SXC3_9NEOP</name>
<organism evidence="1 2">
    <name type="scientific">Pieris macdunnoughi</name>
    <dbReference type="NCBI Taxonomy" id="345717"/>
    <lineage>
        <taxon>Eukaryota</taxon>
        <taxon>Metazoa</taxon>
        <taxon>Ecdysozoa</taxon>
        <taxon>Arthropoda</taxon>
        <taxon>Hexapoda</taxon>
        <taxon>Insecta</taxon>
        <taxon>Pterygota</taxon>
        <taxon>Neoptera</taxon>
        <taxon>Endopterygota</taxon>
        <taxon>Lepidoptera</taxon>
        <taxon>Glossata</taxon>
        <taxon>Ditrysia</taxon>
        <taxon>Papilionoidea</taxon>
        <taxon>Pieridae</taxon>
        <taxon>Pierinae</taxon>
        <taxon>Pieris</taxon>
    </lineage>
</organism>